<dbReference type="OrthoDB" id="5421633at2"/>
<feature type="transmembrane region" description="Helical" evidence="1">
    <location>
        <begin position="90"/>
        <end position="115"/>
    </location>
</feature>
<reference evidence="2 3" key="1">
    <citation type="journal article" date="2014" name="Genome Announc.">
        <title>Genome Sequence and Methylome of Soil Bacterium Gemmatirosa kalamazoonensis KBS708T, a Member of the Rarely Cultivated Gemmatimonadetes Phylum.</title>
        <authorList>
            <person name="Debruyn J.M."/>
            <person name="Radosevich M."/>
            <person name="Wommack K.E."/>
            <person name="Polson S.W."/>
            <person name="Hauser L.J."/>
            <person name="Fawaz M.N."/>
            <person name="Korlach J."/>
            <person name="Tsai Y.C."/>
        </authorList>
    </citation>
    <scope>NUCLEOTIDE SEQUENCE [LARGE SCALE GENOMIC DNA]</scope>
    <source>
        <strain evidence="2 3">KBS708</strain>
    </source>
</reference>
<evidence type="ECO:0000313" key="2">
    <source>
        <dbReference type="EMBL" id="AHG91690.1"/>
    </source>
</evidence>
<dbReference type="Proteomes" id="UP000019151">
    <property type="component" value="Chromosome"/>
</dbReference>
<feature type="transmembrane region" description="Helical" evidence="1">
    <location>
        <begin position="200"/>
        <end position="222"/>
    </location>
</feature>
<evidence type="ECO:0008006" key="4">
    <source>
        <dbReference type="Google" id="ProtNLM"/>
    </source>
</evidence>
<keyword evidence="1" id="KW-0812">Transmembrane</keyword>
<keyword evidence="1" id="KW-1133">Transmembrane helix</keyword>
<dbReference type="HOGENOM" id="CLU_098561_1_1_0"/>
<feature type="transmembrane region" description="Helical" evidence="1">
    <location>
        <begin position="165"/>
        <end position="188"/>
    </location>
</feature>
<name>W0RN15_9BACT</name>
<dbReference type="RefSeq" id="WP_104022890.1">
    <property type="nucleotide sequence ID" value="NZ_CP007128.1"/>
</dbReference>
<organism evidence="2 3">
    <name type="scientific">Gemmatirosa kalamazoonensis</name>
    <dbReference type="NCBI Taxonomy" id="861299"/>
    <lineage>
        <taxon>Bacteria</taxon>
        <taxon>Pseudomonadati</taxon>
        <taxon>Gemmatimonadota</taxon>
        <taxon>Gemmatimonadia</taxon>
        <taxon>Gemmatimonadales</taxon>
        <taxon>Gemmatimonadaceae</taxon>
        <taxon>Gemmatirosa</taxon>
    </lineage>
</organism>
<dbReference type="InterPro" id="IPR025495">
    <property type="entry name" value="DUF4386"/>
</dbReference>
<dbReference type="eggNOG" id="ENOG502ZF5I">
    <property type="taxonomic scope" value="Bacteria"/>
</dbReference>
<keyword evidence="3" id="KW-1185">Reference proteome</keyword>
<dbReference type="InParanoid" id="W0RN15"/>
<protein>
    <recommendedName>
        <fullName evidence="4">DUF4386 domain-containing protein</fullName>
    </recommendedName>
</protein>
<dbReference type="Pfam" id="PF14329">
    <property type="entry name" value="DUF4386"/>
    <property type="match status" value="1"/>
</dbReference>
<sequence length="240" mass="26133">MLRMMRAPSIGRYARIAGVLMVLTMIFGYLGELYIPSQFISTDAATTAQRIASAPLLYRFGFAAYLVEAVCDVALSLLFYVLLRPVQRPIALAAAFFGLVSTALYGVAEAFYFIPTIWVGGAAFMQPFSPEQVNALTLLSLKIFTRVGWIFLALYGIASMLRGWLIYRCGFLPRALGVLLMLGGAGFVARNMTFVLAPQYSSTLFLAPMALGGLALTLWMVLKGVDVAAWEARAEGARAL</sequence>
<accession>W0RN15</accession>
<dbReference type="AlphaFoldDB" id="W0RN15"/>
<proteinExistence type="predicted"/>
<feature type="transmembrane region" description="Helical" evidence="1">
    <location>
        <begin position="12"/>
        <end position="31"/>
    </location>
</feature>
<feature type="transmembrane region" description="Helical" evidence="1">
    <location>
        <begin position="135"/>
        <end position="158"/>
    </location>
</feature>
<keyword evidence="1" id="KW-0472">Membrane</keyword>
<dbReference type="KEGG" id="gba:J421_4153"/>
<dbReference type="EMBL" id="CP007128">
    <property type="protein sequence ID" value="AHG91690.1"/>
    <property type="molecule type" value="Genomic_DNA"/>
</dbReference>
<gene>
    <name evidence="2" type="ORF">J421_4153</name>
</gene>
<evidence type="ECO:0000256" key="1">
    <source>
        <dbReference type="SAM" id="Phobius"/>
    </source>
</evidence>
<evidence type="ECO:0000313" key="3">
    <source>
        <dbReference type="Proteomes" id="UP000019151"/>
    </source>
</evidence>
<feature type="transmembrane region" description="Helical" evidence="1">
    <location>
        <begin position="62"/>
        <end position="83"/>
    </location>
</feature>